<reference evidence="12 13" key="1">
    <citation type="journal article" date="2018" name="Mycol. Prog.">
        <title>Coniella lustricola, a new species from submerged detritus.</title>
        <authorList>
            <person name="Raudabaugh D.B."/>
            <person name="Iturriaga T."/>
            <person name="Carver A."/>
            <person name="Mondo S."/>
            <person name="Pangilinan J."/>
            <person name="Lipzen A."/>
            <person name="He G."/>
            <person name="Amirebrahimi M."/>
            <person name="Grigoriev I.V."/>
            <person name="Miller A.N."/>
        </authorList>
    </citation>
    <scope>NUCLEOTIDE SEQUENCE [LARGE SCALE GENOMIC DNA]</scope>
    <source>
        <strain evidence="12 13">B22-T-1</strain>
    </source>
</reference>
<dbReference type="InParanoid" id="A0A2T3A8J0"/>
<dbReference type="PANTHER" id="PTHR23079:SF55">
    <property type="entry name" value="RNA-DIRECTED RNA POLYMERASE"/>
    <property type="match status" value="1"/>
</dbReference>
<evidence type="ECO:0000256" key="3">
    <source>
        <dbReference type="ARBA" id="ARBA00022679"/>
    </source>
</evidence>
<evidence type="ECO:0000256" key="2">
    <source>
        <dbReference type="ARBA" id="ARBA00022484"/>
    </source>
</evidence>
<accession>A0A2T3A8J0</accession>
<organism evidence="12 13">
    <name type="scientific">Coniella lustricola</name>
    <dbReference type="NCBI Taxonomy" id="2025994"/>
    <lineage>
        <taxon>Eukaryota</taxon>
        <taxon>Fungi</taxon>
        <taxon>Dikarya</taxon>
        <taxon>Ascomycota</taxon>
        <taxon>Pezizomycotina</taxon>
        <taxon>Sordariomycetes</taxon>
        <taxon>Sordariomycetidae</taxon>
        <taxon>Diaporthales</taxon>
        <taxon>Schizoparmaceae</taxon>
        <taxon>Coniella</taxon>
    </lineage>
</organism>
<dbReference type="InterPro" id="IPR007855">
    <property type="entry name" value="RDRP"/>
</dbReference>
<keyword evidence="3 8" id="KW-0808">Transferase</keyword>
<keyword evidence="4 8" id="KW-0548">Nucleotidyltransferase</keyword>
<evidence type="ECO:0000256" key="1">
    <source>
        <dbReference type="ARBA" id="ARBA00005762"/>
    </source>
</evidence>
<keyword evidence="2 8" id="KW-0696">RNA-directed RNA polymerase</keyword>
<evidence type="ECO:0000256" key="7">
    <source>
        <dbReference type="ARBA" id="ARBA00048744"/>
    </source>
</evidence>
<dbReference type="STRING" id="2025994.A0A2T3A8J0"/>
<dbReference type="GO" id="GO:0003723">
    <property type="term" value="F:RNA binding"/>
    <property type="evidence" value="ECO:0007669"/>
    <property type="project" value="UniProtKB-KW"/>
</dbReference>
<evidence type="ECO:0000313" key="12">
    <source>
        <dbReference type="EMBL" id="PSR85754.1"/>
    </source>
</evidence>
<evidence type="ECO:0000259" key="11">
    <source>
        <dbReference type="Pfam" id="PF26253"/>
    </source>
</evidence>
<keyword evidence="5 8" id="KW-0694">RNA-binding</keyword>
<evidence type="ECO:0000256" key="6">
    <source>
        <dbReference type="ARBA" id="ARBA00023158"/>
    </source>
</evidence>
<dbReference type="Pfam" id="PF05183">
    <property type="entry name" value="RdRP"/>
    <property type="match status" value="1"/>
</dbReference>
<evidence type="ECO:0000256" key="8">
    <source>
        <dbReference type="RuleBase" id="RU363098"/>
    </source>
</evidence>
<evidence type="ECO:0000256" key="9">
    <source>
        <dbReference type="SAM" id="Coils"/>
    </source>
</evidence>
<dbReference type="Proteomes" id="UP000241462">
    <property type="component" value="Unassembled WGS sequence"/>
</dbReference>
<feature type="coiled-coil region" evidence="9">
    <location>
        <begin position="439"/>
        <end position="466"/>
    </location>
</feature>
<dbReference type="EMBL" id="KZ678438">
    <property type="protein sequence ID" value="PSR85754.1"/>
    <property type="molecule type" value="Genomic_DNA"/>
</dbReference>
<dbReference type="OrthoDB" id="6513042at2759"/>
<dbReference type="GO" id="GO:0003968">
    <property type="term" value="F:RNA-directed RNA polymerase activity"/>
    <property type="evidence" value="ECO:0007669"/>
    <property type="project" value="UniProtKB-KW"/>
</dbReference>
<feature type="domain" description="RDRP core" evidence="10">
    <location>
        <begin position="183"/>
        <end position="757"/>
    </location>
</feature>
<keyword evidence="13" id="KW-1185">Reference proteome</keyword>
<feature type="domain" description="RDRP C-terminal head" evidence="11">
    <location>
        <begin position="784"/>
        <end position="948"/>
    </location>
</feature>
<protein>
    <recommendedName>
        <fullName evidence="8">RNA-dependent RNA polymerase</fullName>
        <ecNumber evidence="8">2.7.7.48</ecNumber>
    </recommendedName>
</protein>
<gene>
    <name evidence="12" type="ORF">BD289DRAFT_409142</name>
</gene>
<dbReference type="Pfam" id="PF26253">
    <property type="entry name" value="RdRP_head"/>
    <property type="match status" value="1"/>
</dbReference>
<dbReference type="InterPro" id="IPR057596">
    <property type="entry name" value="RDRP_core"/>
</dbReference>
<sequence length="1115" mass="126510">MNLSLSKSCVETTPAKLKKEYGVVDLGRWTNYLLSLPTDFVNDWIKTEQHLEDYNVLIEETDSFILKRPSSRSNALDRLDNIAAQSTLALLESQTLHLPFEVRYQLEACISQGLLNEYSMDDKFLQKLNSFGSERARMMLEGVADRNFIFYNPMDMFEEPQVMHYWPGIRVPSQTALIRKAIITPTMIYFKTPTVEVTNRILRQYSHLTDRFLRVQFTDELTFGKISSSQGFHRSDELYARVERVLRNGIKVGDRVYKILAWSNSQFREHGALFFCPTDHVTCEGIRDLVGDLKHIRSVGKYAARMGQCLTTTRHVNGISVPRVVAIDDIKYQKDGREWTFTDGVGKISLFNARMISNDHNLAEVPSCVQFRMGGCKGILVVWSDVPAHEVHMRPSQQKFSAVYNGLEIIKVSKYAQATLNSQTIPLLHCLGVSGQVFMDLLEEELKEYEEAMHSSAQAARLLQERIDENQITLVIAEMVNVFMETHEPFLWSLIRLWRCWALQRLKYKAAISVKKSAFVYGCVDETGLLRGYSEMHRVSGLKDENKLPQVFLQIPEQGNEFSTTKYKIITGLCVLGRNPSLHPGDIQIVQAVDVPELRHLRNVVVFPQNGDRDLPSMCSGGDLDGDDFFVFWDERLLPSEWNYPPMDHDAETGTSVARQSSDVTIEDMCDFFTDYMKHDSLGVIATSHKAWADKVGPKDSRCLELAALHSAAVDYVKSGKPAVMHRSLFPDRYPHFMCRQKSYKSFQPLGLIYERVNVETFSPAYEMAFDERILSHFDLLDEELTKARFVKSEYDIAMRRLMGQHEKAITEYEIWSTFVLSKPRVGNDYKLQEAVGRDISALKDRFRKVCAEAITGMPQTSSMFSYSGIQHEKLERFVAAMYTVTYQEVQAALEARDTTYLDAEGNKVAKDQHPSVAMPLISFPWLFHRELIRIATGKREFKQDRTSLSGVSRTLHEAQTSRPSSDVGGADLNINKLDTTAVVEDLLVFEEGDGDCTHIASGKVVHRGDILDLFEDHAADKSDAMNLWESTPETGDFSQKTVKTILAQNSEDFNSGIIAQPKPEEGEDIEHKEVEFEEIEMIDDEGEDALEVLASKIAVTAVGSDGATSESLIQ</sequence>
<dbReference type="GO" id="GO:0030422">
    <property type="term" value="P:siRNA processing"/>
    <property type="evidence" value="ECO:0007669"/>
    <property type="project" value="TreeGrafter"/>
</dbReference>
<dbReference type="PANTHER" id="PTHR23079">
    <property type="entry name" value="RNA-DEPENDENT RNA POLYMERASE"/>
    <property type="match status" value="1"/>
</dbReference>
<dbReference type="GO" id="GO:0031380">
    <property type="term" value="C:nuclear RNA-directed RNA polymerase complex"/>
    <property type="evidence" value="ECO:0007669"/>
    <property type="project" value="TreeGrafter"/>
</dbReference>
<keyword evidence="6" id="KW-0943">RNA-mediated gene silencing</keyword>
<dbReference type="EC" id="2.7.7.48" evidence="8"/>
<evidence type="ECO:0000256" key="5">
    <source>
        <dbReference type="ARBA" id="ARBA00022884"/>
    </source>
</evidence>
<proteinExistence type="inferred from homology"/>
<evidence type="ECO:0000256" key="4">
    <source>
        <dbReference type="ARBA" id="ARBA00022695"/>
    </source>
</evidence>
<comment type="catalytic activity">
    <reaction evidence="7 8">
        <text>RNA(n) + a ribonucleoside 5'-triphosphate = RNA(n+1) + diphosphate</text>
        <dbReference type="Rhea" id="RHEA:21248"/>
        <dbReference type="Rhea" id="RHEA-COMP:14527"/>
        <dbReference type="Rhea" id="RHEA-COMP:17342"/>
        <dbReference type="ChEBI" id="CHEBI:33019"/>
        <dbReference type="ChEBI" id="CHEBI:61557"/>
        <dbReference type="ChEBI" id="CHEBI:140395"/>
        <dbReference type="EC" id="2.7.7.48"/>
    </reaction>
</comment>
<dbReference type="AlphaFoldDB" id="A0A2T3A8J0"/>
<keyword evidence="9" id="KW-0175">Coiled coil</keyword>
<comment type="similarity">
    <text evidence="1 8">Belongs to the RdRP family.</text>
</comment>
<dbReference type="InterPro" id="IPR058752">
    <property type="entry name" value="RDRP_C_head"/>
</dbReference>
<evidence type="ECO:0000313" key="13">
    <source>
        <dbReference type="Proteomes" id="UP000241462"/>
    </source>
</evidence>
<name>A0A2T3A8J0_9PEZI</name>
<evidence type="ECO:0000259" key="10">
    <source>
        <dbReference type="Pfam" id="PF05183"/>
    </source>
</evidence>